<feature type="domain" description="RNase H type-1" evidence="2">
    <location>
        <begin position="70"/>
        <end position="181"/>
    </location>
</feature>
<feature type="compositionally biased region" description="Basic and acidic residues" evidence="1">
    <location>
        <begin position="28"/>
        <end position="39"/>
    </location>
</feature>
<comment type="caution">
    <text evidence="3">The sequence shown here is derived from an EMBL/GenBank/DDBJ whole genome shotgun (WGS) entry which is preliminary data.</text>
</comment>
<dbReference type="EMBL" id="JBANAX010000741">
    <property type="protein sequence ID" value="KAL1194923.1"/>
    <property type="molecule type" value="Genomic_DNA"/>
</dbReference>
<evidence type="ECO:0000313" key="4">
    <source>
        <dbReference type="Proteomes" id="UP001558713"/>
    </source>
</evidence>
<sequence>MTLATGEMDLFANDATMVQSMIALQSGTKKDQRKNDRKPFPLPDSSTSWKSQTSRIYSKGLVNVEIVKDDDTKLGGFGVSICDTYDNPRLEMNKFLGEEVLEHPQAAELAAIIHGLTWALELGLEKVIFFCDDSDIMDYVTGKAESQEATVSKLLEQVSVLQSRFLYCQAKYVRKDITSVVKLARDAIASQTRFREGDVEVETCGICLHHVELIKSMRCAVASTASVMFA</sequence>
<feature type="region of interest" description="Disordered" evidence="1">
    <location>
        <begin position="25"/>
        <end position="51"/>
    </location>
</feature>
<dbReference type="AlphaFoldDB" id="A0ABD0ZJS8"/>
<keyword evidence="4" id="KW-1185">Reference proteome</keyword>
<dbReference type="SUPFAM" id="SSF53098">
    <property type="entry name" value="Ribonuclease H-like"/>
    <property type="match status" value="1"/>
</dbReference>
<proteinExistence type="predicted"/>
<dbReference type="InterPro" id="IPR036397">
    <property type="entry name" value="RNaseH_sf"/>
</dbReference>
<evidence type="ECO:0000259" key="2">
    <source>
        <dbReference type="Pfam" id="PF13456"/>
    </source>
</evidence>
<protein>
    <recommendedName>
        <fullName evidence="2">RNase H type-1 domain-containing protein</fullName>
    </recommendedName>
</protein>
<accession>A0ABD0ZJS8</accession>
<dbReference type="InterPro" id="IPR012337">
    <property type="entry name" value="RNaseH-like_sf"/>
</dbReference>
<evidence type="ECO:0000313" key="3">
    <source>
        <dbReference type="EMBL" id="KAL1194923.1"/>
    </source>
</evidence>
<dbReference type="Pfam" id="PF13456">
    <property type="entry name" value="RVT_3"/>
    <property type="match status" value="1"/>
</dbReference>
<reference evidence="3 4" key="1">
    <citation type="submission" date="2024-04" db="EMBL/GenBank/DDBJ databases">
        <title>Genome assembly C_amara_ONT_v2.</title>
        <authorList>
            <person name="Yant L."/>
            <person name="Moore C."/>
            <person name="Slenker M."/>
        </authorList>
    </citation>
    <scope>NUCLEOTIDE SEQUENCE [LARGE SCALE GENOMIC DNA]</scope>
    <source>
        <tissue evidence="3">Leaf</tissue>
    </source>
</reference>
<dbReference type="Gene3D" id="3.30.420.10">
    <property type="entry name" value="Ribonuclease H-like superfamily/Ribonuclease H"/>
    <property type="match status" value="1"/>
</dbReference>
<dbReference type="FunFam" id="3.30.420.10:FF:000076">
    <property type="entry name" value="RBR-type E3 ubiquitin transferase"/>
    <property type="match status" value="1"/>
</dbReference>
<dbReference type="Proteomes" id="UP001558713">
    <property type="component" value="Unassembled WGS sequence"/>
</dbReference>
<evidence type="ECO:0000256" key="1">
    <source>
        <dbReference type="SAM" id="MobiDB-lite"/>
    </source>
</evidence>
<gene>
    <name evidence="3" type="ORF">V5N11_020047</name>
</gene>
<name>A0ABD0ZJS8_CARAN</name>
<dbReference type="InterPro" id="IPR002156">
    <property type="entry name" value="RNaseH_domain"/>
</dbReference>
<organism evidence="3 4">
    <name type="scientific">Cardamine amara subsp. amara</name>
    <dbReference type="NCBI Taxonomy" id="228776"/>
    <lineage>
        <taxon>Eukaryota</taxon>
        <taxon>Viridiplantae</taxon>
        <taxon>Streptophyta</taxon>
        <taxon>Embryophyta</taxon>
        <taxon>Tracheophyta</taxon>
        <taxon>Spermatophyta</taxon>
        <taxon>Magnoliopsida</taxon>
        <taxon>eudicotyledons</taxon>
        <taxon>Gunneridae</taxon>
        <taxon>Pentapetalae</taxon>
        <taxon>rosids</taxon>
        <taxon>malvids</taxon>
        <taxon>Brassicales</taxon>
        <taxon>Brassicaceae</taxon>
        <taxon>Cardamineae</taxon>
        <taxon>Cardamine</taxon>
    </lineage>
</organism>
<dbReference type="GO" id="GO:0003824">
    <property type="term" value="F:catalytic activity"/>
    <property type="evidence" value="ECO:0007669"/>
    <property type="project" value="UniProtKB-ARBA"/>
</dbReference>